<evidence type="ECO:0000313" key="4">
    <source>
        <dbReference type="Proteomes" id="UP000027361"/>
    </source>
</evidence>
<evidence type="ECO:0000259" key="2">
    <source>
        <dbReference type="Pfam" id="PF00004"/>
    </source>
</evidence>
<comment type="caution">
    <text evidence="3">The sequence shown here is derived from an EMBL/GenBank/DDBJ whole genome shotgun (WGS) entry which is preliminary data.</text>
</comment>
<name>A0A066VFL1_TILAU</name>
<dbReference type="Proteomes" id="UP000027361">
    <property type="component" value="Unassembled WGS sequence"/>
</dbReference>
<dbReference type="GO" id="GO:0016887">
    <property type="term" value="F:ATP hydrolysis activity"/>
    <property type="evidence" value="ECO:0007669"/>
    <property type="project" value="InterPro"/>
</dbReference>
<feature type="non-terminal residue" evidence="3">
    <location>
        <position position="254"/>
    </location>
</feature>
<dbReference type="GO" id="GO:0005634">
    <property type="term" value="C:nucleus"/>
    <property type="evidence" value="ECO:0007669"/>
    <property type="project" value="TreeGrafter"/>
</dbReference>
<dbReference type="SUPFAM" id="SSF52540">
    <property type="entry name" value="P-loop containing nucleoside triphosphate hydrolases"/>
    <property type="match status" value="1"/>
</dbReference>
<accession>A0A066VFL1</accession>
<protein>
    <submittedName>
        <fullName evidence="3">p-loop containing nucleoside triphosphate hydrolase protein</fullName>
    </submittedName>
</protein>
<gene>
    <name evidence="3" type="ORF">K437DRAFT_217248</name>
</gene>
<dbReference type="GO" id="GO:1990275">
    <property type="term" value="F:preribosome binding"/>
    <property type="evidence" value="ECO:0007669"/>
    <property type="project" value="TreeGrafter"/>
</dbReference>
<keyword evidence="1" id="KW-0547">Nucleotide-binding</keyword>
<dbReference type="GO" id="GO:0003723">
    <property type="term" value="F:RNA binding"/>
    <property type="evidence" value="ECO:0007669"/>
    <property type="project" value="TreeGrafter"/>
</dbReference>
<dbReference type="InterPro" id="IPR003960">
    <property type="entry name" value="ATPase_AAA_CS"/>
</dbReference>
<keyword evidence="1" id="KW-0067">ATP-binding</keyword>
<dbReference type="GO" id="GO:0005524">
    <property type="term" value="F:ATP binding"/>
    <property type="evidence" value="ECO:0007669"/>
    <property type="project" value="UniProtKB-KW"/>
</dbReference>
<sequence>GKQLAAEVHLWALRLDKELWTFTHQWQKSKALYASVQATNESDLILSPELLKRLHRDTNTFFESRDIYKSINAPWKRGLLLIGPPGNGKTGALQVLLKSMSHIPVLYVKSCGHAPPSISAIFGKARQTSPCILVFEDLDALINDMTRAYFLNEVDGLENNDGILMIATTNHPERIDDAIMKRPSRFDSKYIFGLPDHNLRKRFILKWLYEKVRDTSIDFDSREYSNPGVSDIDSLADHIASKTEGWSFAFLKEL</sequence>
<dbReference type="InParanoid" id="A0A066VFL1"/>
<dbReference type="OrthoDB" id="2115716at2759"/>
<dbReference type="InterPro" id="IPR027417">
    <property type="entry name" value="P-loop_NTPase"/>
</dbReference>
<reference evidence="3 4" key="1">
    <citation type="submission" date="2014-05" db="EMBL/GenBank/DDBJ databases">
        <title>Draft genome sequence of a rare smut relative, Tilletiaria anomala UBC 951.</title>
        <authorList>
            <consortium name="DOE Joint Genome Institute"/>
            <person name="Toome M."/>
            <person name="Kuo A."/>
            <person name="Henrissat B."/>
            <person name="Lipzen A."/>
            <person name="Tritt A."/>
            <person name="Yoshinaga Y."/>
            <person name="Zane M."/>
            <person name="Barry K."/>
            <person name="Grigoriev I.V."/>
            <person name="Spatafora J.W."/>
            <person name="Aimea M.C."/>
        </authorList>
    </citation>
    <scope>NUCLEOTIDE SEQUENCE [LARGE SCALE GENOMIC DNA]</scope>
    <source>
        <strain evidence="3 4">UBC 951</strain>
    </source>
</reference>
<dbReference type="RefSeq" id="XP_013241425.1">
    <property type="nucleotide sequence ID" value="XM_013385971.1"/>
</dbReference>
<evidence type="ECO:0000313" key="3">
    <source>
        <dbReference type="EMBL" id="KDN40527.1"/>
    </source>
</evidence>
<organism evidence="3 4">
    <name type="scientific">Tilletiaria anomala (strain ATCC 24038 / CBS 436.72 / UBC 951)</name>
    <dbReference type="NCBI Taxonomy" id="1037660"/>
    <lineage>
        <taxon>Eukaryota</taxon>
        <taxon>Fungi</taxon>
        <taxon>Dikarya</taxon>
        <taxon>Basidiomycota</taxon>
        <taxon>Ustilaginomycotina</taxon>
        <taxon>Exobasidiomycetes</taxon>
        <taxon>Georgefischeriales</taxon>
        <taxon>Tilletiariaceae</taxon>
        <taxon>Tilletiaria</taxon>
    </lineage>
</organism>
<dbReference type="OMA" id="YEWANEL"/>
<comment type="similarity">
    <text evidence="1">Belongs to the AAA ATPase family.</text>
</comment>
<dbReference type="Gene3D" id="3.40.50.300">
    <property type="entry name" value="P-loop containing nucleotide triphosphate hydrolases"/>
    <property type="match status" value="1"/>
</dbReference>
<dbReference type="PROSITE" id="PS00674">
    <property type="entry name" value="AAA"/>
    <property type="match status" value="1"/>
</dbReference>
<dbReference type="GeneID" id="25262161"/>
<dbReference type="PANTHER" id="PTHR23077:SF132">
    <property type="entry name" value="ATP-DEPENDENT ZN PROTEASE"/>
    <property type="match status" value="1"/>
</dbReference>
<feature type="non-terminal residue" evidence="3">
    <location>
        <position position="1"/>
    </location>
</feature>
<dbReference type="GO" id="GO:0042254">
    <property type="term" value="P:ribosome biogenesis"/>
    <property type="evidence" value="ECO:0007669"/>
    <property type="project" value="TreeGrafter"/>
</dbReference>
<dbReference type="Pfam" id="PF00004">
    <property type="entry name" value="AAA"/>
    <property type="match status" value="1"/>
</dbReference>
<dbReference type="InterPro" id="IPR003959">
    <property type="entry name" value="ATPase_AAA_core"/>
</dbReference>
<dbReference type="STRING" id="1037660.A0A066VFL1"/>
<dbReference type="HOGENOM" id="CLU_945102_0_0_1"/>
<feature type="domain" description="ATPase AAA-type core" evidence="2">
    <location>
        <begin position="79"/>
        <end position="193"/>
    </location>
</feature>
<dbReference type="AlphaFoldDB" id="A0A066VFL1"/>
<keyword evidence="4" id="KW-1185">Reference proteome</keyword>
<dbReference type="InterPro" id="IPR050168">
    <property type="entry name" value="AAA_ATPase_domain"/>
</dbReference>
<keyword evidence="3" id="KW-0378">Hydrolase</keyword>
<dbReference type="CDD" id="cd19481">
    <property type="entry name" value="RecA-like_protease"/>
    <property type="match status" value="1"/>
</dbReference>
<proteinExistence type="inferred from homology"/>
<dbReference type="EMBL" id="JMSN01000090">
    <property type="protein sequence ID" value="KDN40527.1"/>
    <property type="molecule type" value="Genomic_DNA"/>
</dbReference>
<dbReference type="PANTHER" id="PTHR23077">
    <property type="entry name" value="AAA-FAMILY ATPASE"/>
    <property type="match status" value="1"/>
</dbReference>
<evidence type="ECO:0000256" key="1">
    <source>
        <dbReference type="RuleBase" id="RU003651"/>
    </source>
</evidence>